<feature type="transmembrane region" description="Helical" evidence="1">
    <location>
        <begin position="293"/>
        <end position="312"/>
    </location>
</feature>
<sequence>MGGRWMGYILIGIYVLLVLYHLVKDINGDVKWAMVYITFGFLFYLCSHCEYLNTYDLSNYNAQYAYYNPMWDKSFTLYYLFLTMMRLGQIAEISFVNWWWITLAGAFLIIIIAIKIHQFNPHHFLVFFMMYYIVNLYTGLKFFYGFCIYLLASGFLLRGGRKNKLLYIFLTAIAGGMHVMYYAFILFALINTDVPASMEECSLNIYSHIRRHRIIPVLVIASLILSFVLRLSGSANEFLSRIFSFIDSDKMDDYLSLSTKGGFYIPVIMQLLSLYLAFIIKKQSKKTSLLNQQYTDVLYYFNLLQVIFYPLFMISTTFMRLITATSMVTIAAGGYNKFELKQRKRFKITGASVLIVAASLFRQLVLGHWWETAVVPLFHL</sequence>
<feature type="transmembrane region" description="Helical" evidence="1">
    <location>
        <begin position="126"/>
        <end position="152"/>
    </location>
</feature>
<accession>A0A3E3DTJ3</accession>
<dbReference type="AlphaFoldDB" id="A0A3E3DTJ3"/>
<feature type="transmembrane region" description="Helical" evidence="1">
    <location>
        <begin position="348"/>
        <end position="370"/>
    </location>
</feature>
<dbReference type="Proteomes" id="UP000261023">
    <property type="component" value="Unassembled WGS sequence"/>
</dbReference>
<feature type="transmembrane region" description="Helical" evidence="1">
    <location>
        <begin position="214"/>
        <end position="233"/>
    </location>
</feature>
<keyword evidence="1" id="KW-0472">Membrane</keyword>
<feature type="transmembrane region" description="Helical" evidence="1">
    <location>
        <begin position="97"/>
        <end position="114"/>
    </location>
</feature>
<organism evidence="2 3">
    <name type="scientific">Hungatella hathewayi</name>
    <dbReference type="NCBI Taxonomy" id="154046"/>
    <lineage>
        <taxon>Bacteria</taxon>
        <taxon>Bacillati</taxon>
        <taxon>Bacillota</taxon>
        <taxon>Clostridia</taxon>
        <taxon>Lachnospirales</taxon>
        <taxon>Lachnospiraceae</taxon>
        <taxon>Hungatella</taxon>
    </lineage>
</organism>
<feature type="transmembrane region" description="Helical" evidence="1">
    <location>
        <begin position="35"/>
        <end position="54"/>
    </location>
</feature>
<proteinExistence type="predicted"/>
<evidence type="ECO:0008006" key="4">
    <source>
        <dbReference type="Google" id="ProtNLM"/>
    </source>
</evidence>
<comment type="caution">
    <text evidence="2">The sequence shown here is derived from an EMBL/GenBank/DDBJ whole genome shotgun (WGS) entry which is preliminary data.</text>
</comment>
<reference evidence="2 3" key="1">
    <citation type="submission" date="2018-08" db="EMBL/GenBank/DDBJ databases">
        <title>A genome reference for cultivated species of the human gut microbiota.</title>
        <authorList>
            <person name="Zou Y."/>
            <person name="Xue W."/>
            <person name="Luo G."/>
        </authorList>
    </citation>
    <scope>NUCLEOTIDE SEQUENCE [LARGE SCALE GENOMIC DNA]</scope>
    <source>
        <strain evidence="2 3">AF19-13AC</strain>
    </source>
</reference>
<protein>
    <recommendedName>
        <fullName evidence="4">EpsG family protein</fullName>
    </recommendedName>
</protein>
<feature type="transmembrane region" description="Helical" evidence="1">
    <location>
        <begin position="164"/>
        <end position="190"/>
    </location>
</feature>
<keyword evidence="1" id="KW-1133">Transmembrane helix</keyword>
<keyword evidence="1" id="KW-0812">Transmembrane</keyword>
<feature type="transmembrane region" description="Helical" evidence="1">
    <location>
        <begin position="5"/>
        <end position="23"/>
    </location>
</feature>
<evidence type="ECO:0000313" key="3">
    <source>
        <dbReference type="Proteomes" id="UP000261023"/>
    </source>
</evidence>
<evidence type="ECO:0000313" key="2">
    <source>
        <dbReference type="EMBL" id="RGD72592.1"/>
    </source>
</evidence>
<evidence type="ECO:0000256" key="1">
    <source>
        <dbReference type="SAM" id="Phobius"/>
    </source>
</evidence>
<dbReference type="EMBL" id="QTJW01000001">
    <property type="protein sequence ID" value="RGD72592.1"/>
    <property type="molecule type" value="Genomic_DNA"/>
</dbReference>
<feature type="transmembrane region" description="Helical" evidence="1">
    <location>
        <begin position="318"/>
        <end position="336"/>
    </location>
</feature>
<feature type="transmembrane region" description="Helical" evidence="1">
    <location>
        <begin position="75"/>
        <end position="91"/>
    </location>
</feature>
<feature type="transmembrane region" description="Helical" evidence="1">
    <location>
        <begin position="263"/>
        <end position="281"/>
    </location>
</feature>
<gene>
    <name evidence="2" type="ORF">DWX31_01795</name>
</gene>
<name>A0A3E3DTJ3_9FIRM</name>